<proteinExistence type="predicted"/>
<dbReference type="Proteomes" id="UP000249453">
    <property type="component" value="Unassembled WGS sequence"/>
</dbReference>
<evidence type="ECO:0000313" key="3">
    <source>
        <dbReference type="Proteomes" id="UP000249453"/>
    </source>
</evidence>
<evidence type="ECO:0000313" key="2">
    <source>
        <dbReference type="EMBL" id="RAK27557.1"/>
    </source>
</evidence>
<name>A0A364JUD9_9HYPH</name>
<keyword evidence="1" id="KW-1133">Transmembrane helix</keyword>
<keyword evidence="1" id="KW-0812">Transmembrane</keyword>
<protein>
    <submittedName>
        <fullName evidence="2">Uncharacterized protein</fullName>
    </submittedName>
</protein>
<dbReference type="EMBL" id="QLMK01000009">
    <property type="protein sequence ID" value="RAK27557.1"/>
    <property type="molecule type" value="Genomic_DNA"/>
</dbReference>
<evidence type="ECO:0000256" key="1">
    <source>
        <dbReference type="SAM" id="Phobius"/>
    </source>
</evidence>
<accession>A0A364JUD9</accession>
<dbReference type="AlphaFoldDB" id="A0A364JUD9"/>
<gene>
    <name evidence="2" type="ORF">C7374_10932</name>
</gene>
<keyword evidence="3" id="KW-1185">Reference proteome</keyword>
<organism evidence="2 3">
    <name type="scientific">Falsochrobactrum ovis</name>
    <dbReference type="NCBI Taxonomy" id="1293442"/>
    <lineage>
        <taxon>Bacteria</taxon>
        <taxon>Pseudomonadati</taxon>
        <taxon>Pseudomonadota</taxon>
        <taxon>Alphaproteobacteria</taxon>
        <taxon>Hyphomicrobiales</taxon>
        <taxon>Brucellaceae</taxon>
        <taxon>Falsochrobactrum</taxon>
    </lineage>
</organism>
<reference evidence="2 3" key="1">
    <citation type="submission" date="2018-06" db="EMBL/GenBank/DDBJ databases">
        <title>Genomic Encyclopedia of Type Strains, Phase IV (KMG-IV): sequencing the most valuable type-strain genomes for metagenomic binning, comparative biology and taxonomic classification.</title>
        <authorList>
            <person name="Goeker M."/>
        </authorList>
    </citation>
    <scope>NUCLEOTIDE SEQUENCE [LARGE SCALE GENOMIC DNA]</scope>
    <source>
        <strain evidence="2 3">DSM 26720</strain>
    </source>
</reference>
<comment type="caution">
    <text evidence="2">The sequence shown here is derived from an EMBL/GenBank/DDBJ whole genome shotgun (WGS) entry which is preliminary data.</text>
</comment>
<keyword evidence="1" id="KW-0472">Membrane</keyword>
<sequence length="93" mass="10747">MFTLAAPPINFYFQNWVYVYFLKNNPRVIVDFILDLVAFVVVGYYIEQSIAKHLLISDGVACSHVGIQEAKMTGIFQEGWALRNHHRPYRLGD</sequence>
<feature type="transmembrane region" description="Helical" evidence="1">
    <location>
        <begin position="28"/>
        <end position="46"/>
    </location>
</feature>